<keyword evidence="2" id="KW-0732">Signal</keyword>
<comment type="caution">
    <text evidence="3">The sequence shown here is derived from an EMBL/GenBank/DDBJ whole genome shotgun (WGS) entry which is preliminary data.</text>
</comment>
<proteinExistence type="predicted"/>
<feature type="signal peptide" evidence="2">
    <location>
        <begin position="1"/>
        <end position="25"/>
    </location>
</feature>
<evidence type="ECO:0000313" key="3">
    <source>
        <dbReference type="EMBL" id="MBM6922420.1"/>
    </source>
</evidence>
<organism evidence="3 4">
    <name type="scientific">Hydrogenoanaerobacterium saccharovorans</name>
    <dbReference type="NCBI Taxonomy" id="474960"/>
    <lineage>
        <taxon>Bacteria</taxon>
        <taxon>Bacillati</taxon>
        <taxon>Bacillota</taxon>
        <taxon>Clostridia</taxon>
        <taxon>Eubacteriales</taxon>
        <taxon>Oscillospiraceae</taxon>
        <taxon>Hydrogenoanaerobacterium</taxon>
    </lineage>
</organism>
<sequence length="558" mass="60732">MKTKKITALVLAALMAAGTTATAFADSDVVNRGGDLDDKRPLTFNDETIYENEDGVLTPSTDFRPGDTLYIRLDELNANGDKKIEDEKDDMNVYADWKVGKDAVESIDIVYKKGEASVNGIVSYTVEVGGRTFTIEAKDKRALTDLIVDVINEQIAKDPNFLADEIAAQKATHYVESGLQAAGGTIYTSVEDFGAGENFTEPEKLYVADADVDAVTGQGLFYDEKNTWKNEVADPSEYLVKHNKGNFYDFMKKSATMADVDAAGYATLVYGKYIDENGTDISATIDDVAEHEAVVAAAQAAAADAGFNYDTAYTYWVEIKTKEDDTTKVLDLAGVLRIGSTKNKAEDATNEFQLDTSMDNRVYAGGVYVTVEDEWTFAPDSRSVVKFSDDAEDVVLYFGENEAAWFEFDARGQSALNLEFTFDFNKEIADLFPEANIDFLTFTSKPATNRTGDLYIVADEDTYLYEVTDDGVKTVAYLPAGGTGSAAVSAALGVKNINGAEYDEKEGAWHIRTRKLGAYAISDTELDTSRTLDGDESSSESGNSGNNNGTKPIPDTGR</sequence>
<dbReference type="Proteomes" id="UP000724149">
    <property type="component" value="Unassembled WGS sequence"/>
</dbReference>
<keyword evidence="4" id="KW-1185">Reference proteome</keyword>
<evidence type="ECO:0000313" key="4">
    <source>
        <dbReference type="Proteomes" id="UP000724149"/>
    </source>
</evidence>
<protein>
    <submittedName>
        <fullName evidence="3">Uncharacterized protein</fullName>
    </submittedName>
</protein>
<feature type="compositionally biased region" description="Low complexity" evidence="1">
    <location>
        <begin position="539"/>
        <end position="549"/>
    </location>
</feature>
<evidence type="ECO:0000256" key="2">
    <source>
        <dbReference type="SAM" id="SignalP"/>
    </source>
</evidence>
<name>A0ABS2GIX1_9FIRM</name>
<feature type="chain" id="PRO_5045520093" evidence="2">
    <location>
        <begin position="26"/>
        <end position="558"/>
    </location>
</feature>
<accession>A0ABS2GIX1</accession>
<dbReference type="RefSeq" id="WP_204719358.1">
    <property type="nucleotide sequence ID" value="NZ_JACSNR010000001.1"/>
</dbReference>
<evidence type="ECO:0000256" key="1">
    <source>
        <dbReference type="SAM" id="MobiDB-lite"/>
    </source>
</evidence>
<dbReference type="EMBL" id="JACSNR010000001">
    <property type="protein sequence ID" value="MBM6922420.1"/>
    <property type="molecule type" value="Genomic_DNA"/>
</dbReference>
<gene>
    <name evidence="3" type="ORF">H9X81_01755</name>
</gene>
<reference evidence="3 4" key="1">
    <citation type="journal article" date="2021" name="Sci. Rep.">
        <title>The distribution of antibiotic resistance genes in chicken gut microbiota commensals.</title>
        <authorList>
            <person name="Juricova H."/>
            <person name="Matiasovicova J."/>
            <person name="Kubasova T."/>
            <person name="Cejkova D."/>
            <person name="Rychlik I."/>
        </authorList>
    </citation>
    <scope>NUCLEOTIDE SEQUENCE [LARGE SCALE GENOMIC DNA]</scope>
    <source>
        <strain evidence="3 4">An564</strain>
    </source>
</reference>
<feature type="region of interest" description="Disordered" evidence="1">
    <location>
        <begin position="527"/>
        <end position="558"/>
    </location>
</feature>